<keyword evidence="2" id="KW-0812">Transmembrane</keyword>
<evidence type="ECO:0000256" key="2">
    <source>
        <dbReference type="SAM" id="Phobius"/>
    </source>
</evidence>
<sequence>MKSSSSSAQSKSPPPPPPPHTTPSHMQTKIDSLIGGAMRPSRGSKTHTQAISTIDTHFRHAAIWAIGTYTTLVISCYYITSPEQIVRLEGVEQNSAIMAMALIALSMVSRIIQMGGHIDRGKKLNLSGVFIGGLTVQLIALFTDTLLAFFPTPLVIDPVLGTRVHVLRWCEWCPCAAYMTFMMEGSDLYWSGKYPPRGYLFSKYIHAAMQGGAVFLGLCFPFCPGFRTWLTCMIVACILYLTNYPRMNRRKQEIPPTLQEGATIEEKERYNSAKIALRLRFVTTLVWSIIVGLYFASSVIGPKFAPPESFLRNPAANMMCECFFDVLSKVLFLQVILEVHSAVFDPYARMERRMEELHQLLATVWESSTDMIAISVRVGANSGASILLSPAFFSLGKGKDAQREQLSKEQENGFTQRKSILYEMAASAFQLKSASNTANGGEESSPIVNPEMIVNAQETGFSLMNTVAGDFIDDESKLSRVRAVSDIMIKAWTIESRDHEFSHNLPWASVVQLDQSSKKSIRVEAKVSRLDENSLIVIVRDISERVRAFEAEKQVLLETTTRVKDEEANRFTRHEVKNGLLSAIGLYESLCEAHKVQLMKAFNDNNGEGIGSDANGSFQHVFRCMSDLGKCLHDTLDTILVEAMTRDLVHDLYRPEREKIYLPSLLSGFTDEATHSLKLGGGDTSRFTIETQPSPFPMINTDPRLLRYLHRQAVSNACKFGKTGGSVLTEIIYNEERHEVQINVLNLPGKYHGRLVAMGSAAEALVFKRGYHLHEVLSDEATGVSRESSTNVQSASSAWIIKKGARIMKGDCSIKFNELGTEFSLTFPAKPLKLHQERRVSDGEKEVKNFTLPNGTWGIAIDDAKVQMKLLGKLFEFAGIQSDRIRLFGQSSGEIMTFVDYVVDFFDGNKEDYVLLIADENLDVMDGSSKHMTMSGSQMVETIRSRLSPEQEKRLVALIRSANDSLSDVALYEARAHGFLPKAPIKKAEVLEKIKPFWVQRCPELFDGEESGRSRTDSFDSVSSFNVVTATPTEIFQTVHEIDELFSTGLVEENWENIWEKLHVLKGDLLSTFEVGSQVISAVGMVDRFRELTNVIVRKERWDLLRRKILHCVHMNDDFEPLLTGSD</sequence>
<dbReference type="AlphaFoldDB" id="A0ABD3M7Z5"/>
<dbReference type="Proteomes" id="UP001530293">
    <property type="component" value="Unassembled WGS sequence"/>
</dbReference>
<feature type="transmembrane region" description="Helical" evidence="2">
    <location>
        <begin position="277"/>
        <end position="296"/>
    </location>
</feature>
<organism evidence="3 4">
    <name type="scientific">Discostella pseudostelligera</name>
    <dbReference type="NCBI Taxonomy" id="259834"/>
    <lineage>
        <taxon>Eukaryota</taxon>
        <taxon>Sar</taxon>
        <taxon>Stramenopiles</taxon>
        <taxon>Ochrophyta</taxon>
        <taxon>Bacillariophyta</taxon>
        <taxon>Coscinodiscophyceae</taxon>
        <taxon>Thalassiosirophycidae</taxon>
        <taxon>Stephanodiscales</taxon>
        <taxon>Stephanodiscaceae</taxon>
        <taxon>Discostella</taxon>
    </lineage>
</organism>
<feature type="transmembrane region" description="Helical" evidence="2">
    <location>
        <begin position="213"/>
        <end position="241"/>
    </location>
</feature>
<evidence type="ECO:0000313" key="4">
    <source>
        <dbReference type="Proteomes" id="UP001530293"/>
    </source>
</evidence>
<evidence type="ECO:0000313" key="3">
    <source>
        <dbReference type="EMBL" id="KAL3760171.1"/>
    </source>
</evidence>
<feature type="region of interest" description="Disordered" evidence="1">
    <location>
        <begin position="1"/>
        <end position="27"/>
    </location>
</feature>
<reference evidence="3 4" key="1">
    <citation type="submission" date="2024-10" db="EMBL/GenBank/DDBJ databases">
        <title>Updated reference genomes for cyclostephanoid diatoms.</title>
        <authorList>
            <person name="Roberts W.R."/>
            <person name="Alverson A.J."/>
        </authorList>
    </citation>
    <scope>NUCLEOTIDE SEQUENCE [LARGE SCALE GENOMIC DNA]</scope>
    <source>
        <strain evidence="3 4">AJA232-27</strain>
    </source>
</reference>
<feature type="transmembrane region" description="Helical" evidence="2">
    <location>
        <begin position="61"/>
        <end position="80"/>
    </location>
</feature>
<keyword evidence="4" id="KW-1185">Reference proteome</keyword>
<comment type="caution">
    <text evidence="3">The sequence shown here is derived from an EMBL/GenBank/DDBJ whole genome shotgun (WGS) entry which is preliminary data.</text>
</comment>
<keyword evidence="2" id="KW-1133">Transmembrane helix</keyword>
<feature type="transmembrane region" description="Helical" evidence="2">
    <location>
        <begin position="95"/>
        <end position="112"/>
    </location>
</feature>
<keyword evidence="2" id="KW-0472">Membrane</keyword>
<feature type="transmembrane region" description="Helical" evidence="2">
    <location>
        <begin position="124"/>
        <end position="150"/>
    </location>
</feature>
<proteinExistence type="predicted"/>
<dbReference type="EMBL" id="JALLBG020000190">
    <property type="protein sequence ID" value="KAL3760171.1"/>
    <property type="molecule type" value="Genomic_DNA"/>
</dbReference>
<feature type="compositionally biased region" description="Low complexity" evidence="1">
    <location>
        <begin position="1"/>
        <end position="11"/>
    </location>
</feature>
<evidence type="ECO:0000256" key="1">
    <source>
        <dbReference type="SAM" id="MobiDB-lite"/>
    </source>
</evidence>
<gene>
    <name evidence="3" type="ORF">ACHAWU_001681</name>
</gene>
<protein>
    <submittedName>
        <fullName evidence="3">Uncharacterized protein</fullName>
    </submittedName>
</protein>
<name>A0ABD3M7Z5_9STRA</name>
<accession>A0ABD3M7Z5</accession>
<feature type="compositionally biased region" description="Pro residues" evidence="1">
    <location>
        <begin position="12"/>
        <end position="21"/>
    </location>
</feature>